<dbReference type="GeneID" id="81393350"/>
<protein>
    <submittedName>
        <fullName evidence="2">Uncharacterized protein</fullName>
    </submittedName>
</protein>
<dbReference type="AlphaFoldDB" id="A0A9W9FJI1"/>
<dbReference type="OrthoDB" id="4241002at2759"/>
<sequence>MSLITLHIYLLALALFLVSATAIPRPPRDLQWSFDLYPGTSCNGTADPQAAFGSTKCRANLRSVASAYQLHHVAEGCRIEFFDNTMCDRADLAAVAKSSPGAPMCRPAGPVHRVGSYQVTCD</sequence>
<evidence type="ECO:0000313" key="3">
    <source>
        <dbReference type="Proteomes" id="UP001141434"/>
    </source>
</evidence>
<accession>A0A9W9FJI1</accession>
<dbReference type="RefSeq" id="XP_056512209.1">
    <property type="nucleotide sequence ID" value="XM_056654182.1"/>
</dbReference>
<proteinExistence type="predicted"/>
<reference evidence="2" key="2">
    <citation type="journal article" date="2023" name="IMA Fungus">
        <title>Comparative genomic study of the Penicillium genus elucidates a diverse pangenome and 15 lateral gene transfer events.</title>
        <authorList>
            <person name="Petersen C."/>
            <person name="Sorensen T."/>
            <person name="Nielsen M.R."/>
            <person name="Sondergaard T.E."/>
            <person name="Sorensen J.L."/>
            <person name="Fitzpatrick D.A."/>
            <person name="Frisvad J.C."/>
            <person name="Nielsen K.L."/>
        </authorList>
    </citation>
    <scope>NUCLEOTIDE SEQUENCE</scope>
    <source>
        <strain evidence="2">IBT 34128</strain>
    </source>
</reference>
<dbReference type="EMBL" id="JAPMSZ010000005">
    <property type="protein sequence ID" value="KAJ5101378.1"/>
    <property type="molecule type" value="Genomic_DNA"/>
</dbReference>
<dbReference type="Proteomes" id="UP001141434">
    <property type="component" value="Unassembled WGS sequence"/>
</dbReference>
<evidence type="ECO:0000313" key="2">
    <source>
        <dbReference type="EMBL" id="KAJ5101378.1"/>
    </source>
</evidence>
<keyword evidence="1" id="KW-0732">Signal</keyword>
<keyword evidence="3" id="KW-1185">Reference proteome</keyword>
<organism evidence="2 3">
    <name type="scientific">Penicillium alfredii</name>
    <dbReference type="NCBI Taxonomy" id="1506179"/>
    <lineage>
        <taxon>Eukaryota</taxon>
        <taxon>Fungi</taxon>
        <taxon>Dikarya</taxon>
        <taxon>Ascomycota</taxon>
        <taxon>Pezizomycotina</taxon>
        <taxon>Eurotiomycetes</taxon>
        <taxon>Eurotiomycetidae</taxon>
        <taxon>Eurotiales</taxon>
        <taxon>Aspergillaceae</taxon>
        <taxon>Penicillium</taxon>
    </lineage>
</organism>
<feature type="chain" id="PRO_5040923986" evidence="1">
    <location>
        <begin position="23"/>
        <end position="122"/>
    </location>
</feature>
<gene>
    <name evidence="2" type="ORF">NUU61_003600</name>
</gene>
<evidence type="ECO:0000256" key="1">
    <source>
        <dbReference type="SAM" id="SignalP"/>
    </source>
</evidence>
<name>A0A9W9FJI1_9EURO</name>
<reference evidence="2" key="1">
    <citation type="submission" date="2022-11" db="EMBL/GenBank/DDBJ databases">
        <authorList>
            <person name="Petersen C."/>
        </authorList>
    </citation>
    <scope>NUCLEOTIDE SEQUENCE</scope>
    <source>
        <strain evidence="2">IBT 34128</strain>
    </source>
</reference>
<feature type="signal peptide" evidence="1">
    <location>
        <begin position="1"/>
        <end position="22"/>
    </location>
</feature>
<comment type="caution">
    <text evidence="2">The sequence shown here is derived from an EMBL/GenBank/DDBJ whole genome shotgun (WGS) entry which is preliminary data.</text>
</comment>